<comment type="caution">
    <text evidence="3">The sequence shown here is derived from an EMBL/GenBank/DDBJ whole genome shotgun (WGS) entry which is preliminary data.</text>
</comment>
<evidence type="ECO:0000313" key="3">
    <source>
        <dbReference type="EMBL" id="TCC98791.1"/>
    </source>
</evidence>
<dbReference type="Proteomes" id="UP000291117">
    <property type="component" value="Unassembled WGS sequence"/>
</dbReference>
<dbReference type="OrthoDB" id="915634at2"/>
<dbReference type="RefSeq" id="WP_131607771.1">
    <property type="nucleotide sequence ID" value="NZ_SJSM01000002.1"/>
</dbReference>
<evidence type="ECO:0000259" key="2">
    <source>
        <dbReference type="Pfam" id="PF03432"/>
    </source>
</evidence>
<proteinExistence type="predicted"/>
<feature type="compositionally biased region" description="Basic residues" evidence="1">
    <location>
        <begin position="386"/>
        <end position="399"/>
    </location>
</feature>
<keyword evidence="4" id="KW-1185">Reference proteome</keyword>
<evidence type="ECO:0000313" key="4">
    <source>
        <dbReference type="Proteomes" id="UP000291117"/>
    </source>
</evidence>
<dbReference type="Pfam" id="PF03432">
    <property type="entry name" value="Relaxase"/>
    <property type="match status" value="1"/>
</dbReference>
<dbReference type="EMBL" id="SJSM01000002">
    <property type="protein sequence ID" value="TCC98791.1"/>
    <property type="molecule type" value="Genomic_DNA"/>
</dbReference>
<accession>A0A4R0NED4</accession>
<protein>
    <recommendedName>
        <fullName evidence="2">MobA/VirD2-like nuclease domain-containing protein</fullName>
    </recommendedName>
</protein>
<feature type="domain" description="MobA/VirD2-like nuclease" evidence="2">
    <location>
        <begin position="17"/>
        <end position="144"/>
    </location>
</feature>
<gene>
    <name evidence="3" type="ORF">EZ444_05820</name>
</gene>
<dbReference type="AlphaFoldDB" id="A0A4R0NED4"/>
<reference evidence="3 4" key="1">
    <citation type="submission" date="2019-02" db="EMBL/GenBank/DDBJ databases">
        <title>Pedobacter sp. RP-3-8 sp. nov., isolated from Arctic soil.</title>
        <authorList>
            <person name="Dahal R.H."/>
        </authorList>
    </citation>
    <scope>NUCLEOTIDE SEQUENCE [LARGE SCALE GENOMIC DNA]</scope>
    <source>
        <strain evidence="3 4">RP-3-8</strain>
    </source>
</reference>
<name>A0A4R0NED4_9SPHI</name>
<organism evidence="3 4">
    <name type="scientific">Pedobacter hiemivivus</name>
    <dbReference type="NCBI Taxonomy" id="2530454"/>
    <lineage>
        <taxon>Bacteria</taxon>
        <taxon>Pseudomonadati</taxon>
        <taxon>Bacteroidota</taxon>
        <taxon>Sphingobacteriia</taxon>
        <taxon>Sphingobacteriales</taxon>
        <taxon>Sphingobacteriaceae</taxon>
        <taxon>Pedobacter</taxon>
    </lineage>
</organism>
<evidence type="ECO:0000256" key="1">
    <source>
        <dbReference type="SAM" id="MobiDB-lite"/>
    </source>
</evidence>
<dbReference type="InterPro" id="IPR005094">
    <property type="entry name" value="Endonuclease_MobA/VirD2"/>
</dbReference>
<sequence>MVIKILKAAGVYEGIRYNTRKIENDKAELMKTENFGALNALGALRPEDYIRYLELISAQNTRIRLPQFHAVLSAKGRSFSKTQLTKVAGEWMKSMGYGEQPYLIIYHKDTQNNHVHIVSTRINKEGKKICSVYEKIRAVRELNKLIGLNEKLKAKTDLEKALGYNFSTTSQFMMLLEAQGYVLQETPEVLYLVKYGKRLCSLKSAQIQTRIKERQVDQKRIAQLRLVFEKYRHQYSSKLVPLTAPLPGGRTIEVPGKYTSDLAIFLREKFGVELFFHSSEGKPVYGYSIIDHSEKQVLKGSEVMRRDVLLEPVPLLSEKLQTEYLNNSETLASPDVTDTPEDFYEHEDSGNDFEEISEELREYIPHTPDVNVSISDDIDDEAINGRNRRKKKKARTNTR</sequence>
<feature type="region of interest" description="Disordered" evidence="1">
    <location>
        <begin position="368"/>
        <end position="399"/>
    </location>
</feature>